<protein>
    <recommendedName>
        <fullName evidence="4">Phosphatidate cytidylyltransferase</fullName>
    </recommendedName>
</protein>
<comment type="caution">
    <text evidence="2">The sequence shown here is derived from an EMBL/GenBank/DDBJ whole genome shotgun (WGS) entry which is preliminary data.</text>
</comment>
<sequence>MKNLEIQWLYSLLFLLFTLTLSSCDFVGDVLEFGFWTILILIGIVLLIIYFIAKMFRGR</sequence>
<keyword evidence="3" id="KW-1185">Reference proteome</keyword>
<dbReference type="RefSeq" id="WP_115564222.1">
    <property type="nucleotide sequence ID" value="NZ_QRGR01000004.1"/>
</dbReference>
<name>A0A3D8LHH5_9BACT</name>
<keyword evidence="1" id="KW-0812">Transmembrane</keyword>
<keyword evidence="1" id="KW-1133">Transmembrane helix</keyword>
<evidence type="ECO:0000313" key="3">
    <source>
        <dbReference type="Proteomes" id="UP000256708"/>
    </source>
</evidence>
<dbReference type="Proteomes" id="UP000256708">
    <property type="component" value="Unassembled WGS sequence"/>
</dbReference>
<dbReference type="EMBL" id="QRGR01000004">
    <property type="protein sequence ID" value="RDV16362.1"/>
    <property type="molecule type" value="Genomic_DNA"/>
</dbReference>
<dbReference type="AlphaFoldDB" id="A0A3D8LHH5"/>
<accession>A0A3D8LHH5</accession>
<reference evidence="3" key="1">
    <citation type="submission" date="2018-08" db="EMBL/GenBank/DDBJ databases">
        <authorList>
            <person name="Liu Z.-W."/>
            <person name="Du Z.-J."/>
        </authorList>
    </citation>
    <scope>NUCLEOTIDE SEQUENCE [LARGE SCALE GENOMIC DNA]</scope>
    <source>
        <strain evidence="3">H4X</strain>
    </source>
</reference>
<organism evidence="2 3">
    <name type="scientific">Pontibacter diazotrophicus</name>
    <dbReference type="NCBI Taxonomy" id="1400979"/>
    <lineage>
        <taxon>Bacteria</taxon>
        <taxon>Pseudomonadati</taxon>
        <taxon>Bacteroidota</taxon>
        <taxon>Cytophagia</taxon>
        <taxon>Cytophagales</taxon>
        <taxon>Hymenobacteraceae</taxon>
        <taxon>Pontibacter</taxon>
    </lineage>
</organism>
<keyword evidence="1" id="KW-0472">Membrane</keyword>
<gene>
    <name evidence="2" type="ORF">DXT99_03940</name>
</gene>
<evidence type="ECO:0000313" key="2">
    <source>
        <dbReference type="EMBL" id="RDV16362.1"/>
    </source>
</evidence>
<proteinExistence type="predicted"/>
<evidence type="ECO:0000256" key="1">
    <source>
        <dbReference type="SAM" id="Phobius"/>
    </source>
</evidence>
<dbReference type="PROSITE" id="PS51257">
    <property type="entry name" value="PROKAR_LIPOPROTEIN"/>
    <property type="match status" value="1"/>
</dbReference>
<feature type="transmembrane region" description="Helical" evidence="1">
    <location>
        <begin position="34"/>
        <end position="53"/>
    </location>
</feature>
<evidence type="ECO:0008006" key="4">
    <source>
        <dbReference type="Google" id="ProtNLM"/>
    </source>
</evidence>